<dbReference type="PANTHER" id="PTHR11929:SF145">
    <property type="entry name" value="ALPHA-(1,3)-FUCOSYLTRANSFERASE FUT-1"/>
    <property type="match status" value="1"/>
</dbReference>
<evidence type="ECO:0000259" key="7">
    <source>
        <dbReference type="Pfam" id="PF00852"/>
    </source>
</evidence>
<evidence type="ECO:0000256" key="3">
    <source>
        <dbReference type="ARBA" id="ARBA00022676"/>
    </source>
</evidence>
<comment type="caution">
    <text evidence="8">The sequence shown here is derived from an EMBL/GenBank/DDBJ whole genome shotgun (WGS) entry which is preliminary data.</text>
</comment>
<evidence type="ECO:0000256" key="4">
    <source>
        <dbReference type="ARBA" id="ARBA00022679"/>
    </source>
</evidence>
<evidence type="ECO:0000256" key="2">
    <source>
        <dbReference type="ARBA" id="ARBA00008919"/>
    </source>
</evidence>
<dbReference type="InterPro" id="IPR055270">
    <property type="entry name" value="Glyco_tran_10_C"/>
</dbReference>
<keyword evidence="5" id="KW-0472">Membrane</keyword>
<accession>A0ABP1QQ50</accession>
<dbReference type="PANTHER" id="PTHR11929">
    <property type="entry name" value="ALPHA- 1,3 -FUCOSYLTRANSFERASE"/>
    <property type="match status" value="1"/>
</dbReference>
<evidence type="ECO:0000313" key="9">
    <source>
        <dbReference type="Proteomes" id="UP001642540"/>
    </source>
</evidence>
<keyword evidence="5" id="KW-0812">Transmembrane</keyword>
<reference evidence="8 9" key="1">
    <citation type="submission" date="2024-08" db="EMBL/GenBank/DDBJ databases">
        <authorList>
            <person name="Cucini C."/>
            <person name="Frati F."/>
        </authorList>
    </citation>
    <scope>NUCLEOTIDE SEQUENCE [LARGE SCALE GENOMIC DNA]</scope>
</reference>
<dbReference type="Proteomes" id="UP001642540">
    <property type="component" value="Unassembled WGS sequence"/>
</dbReference>
<evidence type="ECO:0000256" key="1">
    <source>
        <dbReference type="ARBA" id="ARBA00004922"/>
    </source>
</evidence>
<feature type="region of interest" description="Disordered" evidence="6">
    <location>
        <begin position="77"/>
        <end position="97"/>
    </location>
</feature>
<feature type="domain" description="Fucosyltransferase C-terminal" evidence="7">
    <location>
        <begin position="300"/>
        <end position="460"/>
    </location>
</feature>
<dbReference type="EMBL" id="CAXLJM020000038">
    <property type="protein sequence ID" value="CAL8107035.1"/>
    <property type="molecule type" value="Genomic_DNA"/>
</dbReference>
<comment type="similarity">
    <text evidence="2 5">Belongs to the glycosyltransferase 10 family.</text>
</comment>
<evidence type="ECO:0000256" key="6">
    <source>
        <dbReference type="SAM" id="MobiDB-lite"/>
    </source>
</evidence>
<gene>
    <name evidence="8" type="ORF">ODALV1_LOCUS12553</name>
</gene>
<sequence>MSRCHLKRSAKTALFVMIAFVMVLAMIDTRNRYNNYVMNIESEPFHSVAGNLRRRDNVRLVVNKTEDASHQEVIGDGEFDRQTGPTDENEAMIGDGKLPSDNGSLTVRFWDLADNSSRGVKTKGIFTESNHIPYLWRPEKQHLSSRDDDRVLAQLILAMEATNISQSGRLNKMKTIYLPDSFRWWSKTKWRSPHVLQDEDCPGNPGILRKCAFSQDRDSMDALITVRDAFHTRDFTVPSNVLKFYFMLESPIFSHANLKRSNDLMATFYRGSDVNTPYGKWVYHDPAVKFKTQEKDYAAGKSKMAAIFTSNCHPWNNRMGFVRELQKHISVDVYGSCGHMNCPRYNQRECYDMLKKDYRFYLSFENSNCRDYVTEKLFMNAYENDVIPIVLGAHPEDYKAMCPEKSYIHVEDFPNPKELANYMRHLAETPDEYNSYFRWKDTGRFIDTNFFCRVCAMVHYADIIPPPERKSDFRWNSDAALTNKLCLPSGAWYWNSSSKSS</sequence>
<evidence type="ECO:0000256" key="5">
    <source>
        <dbReference type="RuleBase" id="RU003832"/>
    </source>
</evidence>
<dbReference type="EC" id="2.4.1.-" evidence="5"/>
<comment type="subcellular location">
    <subcellularLocation>
        <location evidence="5">Golgi apparatus</location>
        <location evidence="5">Golgi stack membrane</location>
        <topology evidence="5">Single-pass type II membrane protein</topology>
    </subcellularLocation>
</comment>
<name>A0ABP1QQ50_9HEXA</name>
<keyword evidence="5" id="KW-0333">Golgi apparatus</keyword>
<dbReference type="InterPro" id="IPR001503">
    <property type="entry name" value="Glyco_trans_10"/>
</dbReference>
<evidence type="ECO:0000313" key="8">
    <source>
        <dbReference type="EMBL" id="CAL8107035.1"/>
    </source>
</evidence>
<protein>
    <recommendedName>
        <fullName evidence="5">Fucosyltransferase</fullName>
        <ecNumber evidence="5">2.4.1.-</ecNumber>
    </recommendedName>
</protein>
<dbReference type="SUPFAM" id="SSF53756">
    <property type="entry name" value="UDP-Glycosyltransferase/glycogen phosphorylase"/>
    <property type="match status" value="1"/>
</dbReference>
<comment type="pathway">
    <text evidence="1">Protein modification; protein glycosylation.</text>
</comment>
<keyword evidence="4 5" id="KW-0808">Transferase</keyword>
<proteinExistence type="inferred from homology"/>
<dbReference type="Pfam" id="PF00852">
    <property type="entry name" value="Glyco_transf_10"/>
    <property type="match status" value="1"/>
</dbReference>
<keyword evidence="3 5" id="KW-0328">Glycosyltransferase</keyword>
<keyword evidence="9" id="KW-1185">Reference proteome</keyword>
<organism evidence="8 9">
    <name type="scientific">Orchesella dallaii</name>
    <dbReference type="NCBI Taxonomy" id="48710"/>
    <lineage>
        <taxon>Eukaryota</taxon>
        <taxon>Metazoa</taxon>
        <taxon>Ecdysozoa</taxon>
        <taxon>Arthropoda</taxon>
        <taxon>Hexapoda</taxon>
        <taxon>Collembola</taxon>
        <taxon>Entomobryomorpha</taxon>
        <taxon>Entomobryoidea</taxon>
        <taxon>Orchesellidae</taxon>
        <taxon>Orchesellinae</taxon>
        <taxon>Orchesella</taxon>
    </lineage>
</organism>
<dbReference type="Gene3D" id="3.40.50.11660">
    <property type="entry name" value="Glycosyl transferase family 10, C-terminal domain"/>
    <property type="match status" value="1"/>
</dbReference>
<dbReference type="InterPro" id="IPR038577">
    <property type="entry name" value="GT10-like_C_sf"/>
</dbReference>